<sequence>MVHKITFKIDNQTPYSLKPNGQYAYWGETVSGPDTFWHVRSSPAALVQAVGYTIANPGVWFGMLGSDPDLSTEDNKACVAMSTT</sequence>
<organism evidence="1 2">
    <name type="scientific">Fusarium phyllophilum</name>
    <dbReference type="NCBI Taxonomy" id="47803"/>
    <lineage>
        <taxon>Eukaryota</taxon>
        <taxon>Fungi</taxon>
        <taxon>Dikarya</taxon>
        <taxon>Ascomycota</taxon>
        <taxon>Pezizomycotina</taxon>
        <taxon>Sordariomycetes</taxon>
        <taxon>Hypocreomycetidae</taxon>
        <taxon>Hypocreales</taxon>
        <taxon>Nectriaceae</taxon>
        <taxon>Fusarium</taxon>
        <taxon>Fusarium fujikuroi species complex</taxon>
    </lineage>
</organism>
<dbReference type="Proteomes" id="UP000582016">
    <property type="component" value="Unassembled WGS sequence"/>
</dbReference>
<reference evidence="1 2" key="1">
    <citation type="submission" date="2020-05" db="EMBL/GenBank/DDBJ databases">
        <title>Identification and distribution of gene clusters putatively required for synthesis of sphingolipid metabolism inhibitors in phylogenetically diverse species of the filamentous fungus Fusarium.</title>
        <authorList>
            <person name="Kim H.-S."/>
            <person name="Busman M."/>
            <person name="Brown D.W."/>
            <person name="Divon H."/>
            <person name="Uhlig S."/>
            <person name="Proctor R.H."/>
        </authorList>
    </citation>
    <scope>NUCLEOTIDE SEQUENCE [LARGE SCALE GENOMIC DNA]</scope>
    <source>
        <strain evidence="1 2">NRRL 13617</strain>
    </source>
</reference>
<proteinExistence type="predicted"/>
<gene>
    <name evidence="1" type="ORF">FPHYL_7220</name>
</gene>
<evidence type="ECO:0000313" key="1">
    <source>
        <dbReference type="EMBL" id="KAF5558879.1"/>
    </source>
</evidence>
<protein>
    <submittedName>
        <fullName evidence="1">Uncharacterized protein</fullName>
    </submittedName>
</protein>
<dbReference type="AlphaFoldDB" id="A0A8H5NBF3"/>
<evidence type="ECO:0000313" key="2">
    <source>
        <dbReference type="Proteomes" id="UP000582016"/>
    </source>
</evidence>
<dbReference type="EMBL" id="JAAOAQ010000263">
    <property type="protein sequence ID" value="KAF5558879.1"/>
    <property type="molecule type" value="Genomic_DNA"/>
</dbReference>
<accession>A0A8H5NBF3</accession>
<name>A0A8H5NBF3_9HYPO</name>
<keyword evidence="2" id="KW-1185">Reference proteome</keyword>
<comment type="caution">
    <text evidence="1">The sequence shown here is derived from an EMBL/GenBank/DDBJ whole genome shotgun (WGS) entry which is preliminary data.</text>
</comment>
<dbReference type="OrthoDB" id="5025471at2759"/>